<keyword evidence="3" id="KW-0489">Methyltransferase</keyword>
<evidence type="ECO:0000313" key="3">
    <source>
        <dbReference type="EMBL" id="MBB5691927.1"/>
    </source>
</evidence>
<feature type="compositionally biased region" description="Low complexity" evidence="1">
    <location>
        <begin position="245"/>
        <end position="255"/>
    </location>
</feature>
<feature type="domain" description="Methyltransferase FkbM" evidence="2">
    <location>
        <begin position="286"/>
        <end position="445"/>
    </location>
</feature>
<sequence>MSTRPSDNADAPFWRNPWFSTLDAAALVGLILARRPNRYVEIGSGISTRFAHFAKESGSPTTEIISIDPRPRAAIDTLCDRVIRQPLETCDLRIFEYLDVNDILFFDGSHRVFTNSDTTVFFLEVLPIIKPGVLIHIHDIFLPDDYPAAWNNRLYSEQYILAAMLLGGQTNFDIILPNYFVTRHPDLGQRVKNLFASTAGQPAIPLTYPNDANCPGVSFWLTPRSLVAPIASGLNGRATTPPVIAAPATVSGPAPKTAPRPRPPGLQALDFISRRIKEFEARRIFDVGANTGQSALEFAARFPDAEIYCFEPVPSTRDALRAATDGLPQIRIQDVALGRRTSVARMQARDKHPMNRLLRAHEPLANSIEVRVTTGDEFCRSHGIGQVDYLKIDTEGNDLDVLLGFQGMLASRAISLVQVEAGMSPDNDRHVPLSRFLSLLGDHGYLLLHLFDEVRRNHRLPAEQQQLHGMWFCNAVFVAEKPERLLLAAAGMNR</sequence>
<evidence type="ECO:0000259" key="2">
    <source>
        <dbReference type="Pfam" id="PF05050"/>
    </source>
</evidence>
<dbReference type="InterPro" id="IPR029063">
    <property type="entry name" value="SAM-dependent_MTases_sf"/>
</dbReference>
<name>A0A840Y6D4_9PROT</name>
<dbReference type="GO" id="GO:0032259">
    <property type="term" value="P:methylation"/>
    <property type="evidence" value="ECO:0007669"/>
    <property type="project" value="UniProtKB-KW"/>
</dbReference>
<feature type="region of interest" description="Disordered" evidence="1">
    <location>
        <begin position="245"/>
        <end position="265"/>
    </location>
</feature>
<dbReference type="InterPro" id="IPR006342">
    <property type="entry name" value="FkbM_mtfrase"/>
</dbReference>
<proteinExistence type="predicted"/>
<dbReference type="InterPro" id="IPR053188">
    <property type="entry name" value="FkbM_Methyltransferase"/>
</dbReference>
<organism evidence="3 4">
    <name type="scientific">Neoroseomonas alkaliterrae</name>
    <dbReference type="NCBI Taxonomy" id="1452450"/>
    <lineage>
        <taxon>Bacteria</taxon>
        <taxon>Pseudomonadati</taxon>
        <taxon>Pseudomonadota</taxon>
        <taxon>Alphaproteobacteria</taxon>
        <taxon>Acetobacterales</taxon>
        <taxon>Acetobacteraceae</taxon>
        <taxon>Neoroseomonas</taxon>
    </lineage>
</organism>
<keyword evidence="4" id="KW-1185">Reference proteome</keyword>
<dbReference type="NCBIfam" id="TIGR01444">
    <property type="entry name" value="fkbM_fam"/>
    <property type="match status" value="1"/>
</dbReference>
<dbReference type="Pfam" id="PF13578">
    <property type="entry name" value="Methyltransf_24"/>
    <property type="match status" value="1"/>
</dbReference>
<evidence type="ECO:0000313" key="4">
    <source>
        <dbReference type="Proteomes" id="UP000562254"/>
    </source>
</evidence>
<dbReference type="SUPFAM" id="SSF53335">
    <property type="entry name" value="S-adenosyl-L-methionine-dependent methyltransferases"/>
    <property type="match status" value="2"/>
</dbReference>
<dbReference type="EMBL" id="JACIJE010000029">
    <property type="protein sequence ID" value="MBB5691927.1"/>
    <property type="molecule type" value="Genomic_DNA"/>
</dbReference>
<keyword evidence="3" id="KW-0808">Transferase</keyword>
<dbReference type="Pfam" id="PF05050">
    <property type="entry name" value="Methyltransf_21"/>
    <property type="match status" value="1"/>
</dbReference>
<protein>
    <submittedName>
        <fullName evidence="3">FkbM family methyltransferase</fullName>
    </submittedName>
</protein>
<dbReference type="GO" id="GO:0008171">
    <property type="term" value="F:O-methyltransferase activity"/>
    <property type="evidence" value="ECO:0007669"/>
    <property type="project" value="TreeGrafter"/>
</dbReference>
<accession>A0A840Y6D4</accession>
<dbReference type="PANTHER" id="PTHR36973">
    <property type="entry name" value="SLL1456 PROTEIN-RELATED"/>
    <property type="match status" value="1"/>
</dbReference>
<dbReference type="Gene3D" id="3.40.50.150">
    <property type="entry name" value="Vaccinia Virus protein VP39"/>
    <property type="match status" value="2"/>
</dbReference>
<gene>
    <name evidence="3" type="ORF">FHS88_004094</name>
</gene>
<dbReference type="Proteomes" id="UP000562254">
    <property type="component" value="Unassembled WGS sequence"/>
</dbReference>
<comment type="caution">
    <text evidence="3">The sequence shown here is derived from an EMBL/GenBank/DDBJ whole genome shotgun (WGS) entry which is preliminary data.</text>
</comment>
<dbReference type="PANTHER" id="PTHR36973:SF4">
    <property type="entry name" value="NODULATION PROTEIN"/>
    <property type="match status" value="1"/>
</dbReference>
<dbReference type="AlphaFoldDB" id="A0A840Y6D4"/>
<evidence type="ECO:0000256" key="1">
    <source>
        <dbReference type="SAM" id="MobiDB-lite"/>
    </source>
</evidence>
<reference evidence="3 4" key="1">
    <citation type="submission" date="2020-08" db="EMBL/GenBank/DDBJ databases">
        <title>Genomic Encyclopedia of Type Strains, Phase IV (KMG-IV): sequencing the most valuable type-strain genomes for metagenomic binning, comparative biology and taxonomic classification.</title>
        <authorList>
            <person name="Goeker M."/>
        </authorList>
    </citation>
    <scope>NUCLEOTIDE SEQUENCE [LARGE SCALE GENOMIC DNA]</scope>
    <source>
        <strain evidence="3 4">DSM 25895</strain>
    </source>
</reference>